<evidence type="ECO:0000313" key="3">
    <source>
        <dbReference type="Proteomes" id="UP000192257"/>
    </source>
</evidence>
<evidence type="ECO:0000313" key="2">
    <source>
        <dbReference type="EMBL" id="ORC84167.1"/>
    </source>
</evidence>
<comment type="caution">
    <text evidence="2">The sequence shown here is derived from an EMBL/GenBank/DDBJ whole genome shotgun (WGS) entry which is preliminary data.</text>
</comment>
<feature type="compositionally biased region" description="Low complexity" evidence="1">
    <location>
        <begin position="72"/>
        <end position="86"/>
    </location>
</feature>
<sequence>MEGDGDGVPLTAAEKQQALDAVAAMIASTIDGANCADVHAALSAAQQSTENWREVVQQKIDARQRSSSSSCNNTNNTNTNIINGNGEAPVDDDKEFVMLSDVSLRTTTWECPKCGNKQSVVDVRSSLRHSSTSAAVHVLTDNNTSSCSICTGGDL</sequence>
<dbReference type="AlphaFoldDB" id="A0A1X0NHN4"/>
<dbReference type="Proteomes" id="UP000192257">
    <property type="component" value="Unassembled WGS sequence"/>
</dbReference>
<name>A0A1X0NHN4_9TRYP</name>
<reference evidence="2 3" key="1">
    <citation type="submission" date="2017-03" db="EMBL/GenBank/DDBJ databases">
        <title>An alternative strategy for trypanosome survival in the mammalian bloodstream revealed through genome and transcriptome analysis of the ubiquitous bovine parasite Trypanosoma (Megatrypanum) theileri.</title>
        <authorList>
            <person name="Kelly S."/>
            <person name="Ivens A."/>
            <person name="Mott A."/>
            <person name="O'Neill E."/>
            <person name="Emms D."/>
            <person name="Macleod O."/>
            <person name="Voorheis P."/>
            <person name="Matthews J."/>
            <person name="Matthews K."/>
            <person name="Carrington M."/>
        </authorList>
    </citation>
    <scope>NUCLEOTIDE SEQUENCE [LARGE SCALE GENOMIC DNA]</scope>
    <source>
        <strain evidence="2">Edinburgh</strain>
    </source>
</reference>
<feature type="region of interest" description="Disordered" evidence="1">
    <location>
        <begin position="62"/>
        <end position="89"/>
    </location>
</feature>
<proteinExistence type="predicted"/>
<organism evidence="2 3">
    <name type="scientific">Trypanosoma theileri</name>
    <dbReference type="NCBI Taxonomy" id="67003"/>
    <lineage>
        <taxon>Eukaryota</taxon>
        <taxon>Discoba</taxon>
        <taxon>Euglenozoa</taxon>
        <taxon>Kinetoplastea</taxon>
        <taxon>Metakinetoplastina</taxon>
        <taxon>Trypanosomatida</taxon>
        <taxon>Trypanosomatidae</taxon>
        <taxon>Trypanosoma</taxon>
    </lineage>
</organism>
<dbReference type="GeneID" id="39990244"/>
<dbReference type="OrthoDB" id="250756at2759"/>
<accession>A0A1X0NHN4</accession>
<dbReference type="EMBL" id="NBCO01000048">
    <property type="protein sequence ID" value="ORC84167.1"/>
    <property type="molecule type" value="Genomic_DNA"/>
</dbReference>
<dbReference type="VEuPathDB" id="TriTrypDB:TM35_000481280"/>
<gene>
    <name evidence="2" type="ORF">TM35_000481280</name>
</gene>
<protein>
    <submittedName>
        <fullName evidence="2">Uncharacterized protein</fullName>
    </submittedName>
</protein>
<keyword evidence="3" id="KW-1185">Reference proteome</keyword>
<dbReference type="RefSeq" id="XP_028878233.1">
    <property type="nucleotide sequence ID" value="XM_029030464.1"/>
</dbReference>
<evidence type="ECO:0000256" key="1">
    <source>
        <dbReference type="SAM" id="MobiDB-lite"/>
    </source>
</evidence>